<gene>
    <name evidence="12" type="ORF">OT_ostta06g04370</name>
</gene>
<dbReference type="GO" id="GO:0030322">
    <property type="term" value="P:stabilization of membrane potential"/>
    <property type="evidence" value="ECO:0007669"/>
    <property type="project" value="TreeGrafter"/>
</dbReference>
<comment type="similarity">
    <text evidence="2">Belongs to the two pore domain potassium channel (TC 1.A.1.7) family.</text>
</comment>
<keyword evidence="3" id="KW-0813">Transport</keyword>
<dbReference type="Gene3D" id="1.10.287.70">
    <property type="match status" value="2"/>
</dbReference>
<proteinExistence type="inferred from homology"/>
<keyword evidence="6" id="KW-0406">Ion transport</keyword>
<sequence length="376" mass="41090">MSAPKRPGRRPEEPGTYGTMARDEESGLGTAWKTNDPPAAPPAKPKRAERASGRTKRPPPPSGTPRKRPWKIAMEFLYNNLWIVYVVYVVGSLSILHGLKDEPDFDNFLDAWYFVAITVTTVGYGDKSPKTDDGKIAVMIFIVTGVAVAGIFMSKVTDWILEAQERALHAMTARKEAEMSIDMAKIKANVGASVDESEIQAARERKKQEARRRKVSLSPRMRAVLMVVGVIFVGAVAMHMIEDITFLDGCYWSIVTSTTVGYGDITPKTEAGKAFASAYALITIGVMAWAIGQIVSGTVEGKAEQDSHVNNFKLTPQWLAEQGGDKGYVDKFDFARAMLIAVGKLEASDFDSVAARFKELDVNGDGSLDAKDLMGE</sequence>
<evidence type="ECO:0000256" key="2">
    <source>
        <dbReference type="ARBA" id="ARBA00010159"/>
    </source>
</evidence>
<comment type="caution">
    <text evidence="12">The sequence shown here is derived from an EMBL/GenBank/DDBJ whole genome shotgun (WGS) entry which is preliminary data.</text>
</comment>
<reference evidence="12 13" key="2">
    <citation type="journal article" date="2014" name="BMC Genomics">
        <title>An improved genome of the model marine alga Ostreococcus tauri unfolds by assessing Illumina de novo assemblies.</title>
        <authorList>
            <person name="Blanc-Mathieu R."/>
            <person name="Verhelst B."/>
            <person name="Derelle E."/>
            <person name="Rombauts S."/>
            <person name="Bouget F.Y."/>
            <person name="Carre I."/>
            <person name="Chateau A."/>
            <person name="Eyre-Walker A."/>
            <person name="Grimsley N."/>
            <person name="Moreau H."/>
            <person name="Piegu B."/>
            <person name="Rivals E."/>
            <person name="Schackwitz W."/>
            <person name="Van de Peer Y."/>
            <person name="Piganeau G."/>
        </authorList>
    </citation>
    <scope>NUCLEOTIDE SEQUENCE [LARGE SCALE GENOMIC DNA]</scope>
    <source>
        <strain evidence="13">OTTH 0595 / CCAP 157/2 / RCC745</strain>
    </source>
</reference>
<dbReference type="GO" id="GO:0022841">
    <property type="term" value="F:potassium ion leak channel activity"/>
    <property type="evidence" value="ECO:0007669"/>
    <property type="project" value="TreeGrafter"/>
</dbReference>
<evidence type="ECO:0000256" key="7">
    <source>
        <dbReference type="ARBA" id="ARBA00023136"/>
    </source>
</evidence>
<dbReference type="PANTHER" id="PTHR11003:SF291">
    <property type="entry name" value="IP11374P"/>
    <property type="match status" value="1"/>
</dbReference>
<feature type="transmembrane region" description="Helical" evidence="10">
    <location>
        <begin position="76"/>
        <end position="99"/>
    </location>
</feature>
<dbReference type="PROSITE" id="PS00018">
    <property type="entry name" value="EF_HAND_1"/>
    <property type="match status" value="1"/>
</dbReference>
<dbReference type="InterPro" id="IPR018247">
    <property type="entry name" value="EF_Hand_1_Ca_BS"/>
</dbReference>
<protein>
    <submittedName>
        <fullName evidence="12">Two pore domain potassium channel domain</fullName>
    </submittedName>
</protein>
<dbReference type="OrthoDB" id="497739at2759"/>
<evidence type="ECO:0000256" key="8">
    <source>
        <dbReference type="ARBA" id="ARBA00023303"/>
    </source>
</evidence>
<dbReference type="PROSITE" id="PS50222">
    <property type="entry name" value="EF_HAND_2"/>
    <property type="match status" value="1"/>
</dbReference>
<keyword evidence="13" id="KW-1185">Reference proteome</keyword>
<dbReference type="GO" id="GO:0005886">
    <property type="term" value="C:plasma membrane"/>
    <property type="evidence" value="ECO:0007669"/>
    <property type="project" value="TreeGrafter"/>
</dbReference>
<dbReference type="PANTHER" id="PTHR11003">
    <property type="entry name" value="POTASSIUM CHANNEL, SUBFAMILY K"/>
    <property type="match status" value="1"/>
</dbReference>
<comment type="subcellular location">
    <subcellularLocation>
        <location evidence="1">Membrane</location>
        <topology evidence="1">Multi-pass membrane protein</topology>
    </subcellularLocation>
</comment>
<dbReference type="GO" id="GO:0005774">
    <property type="term" value="C:vacuolar membrane"/>
    <property type="evidence" value="ECO:0007669"/>
    <property type="project" value="UniProtKB-ARBA"/>
</dbReference>
<dbReference type="GO" id="GO:0005509">
    <property type="term" value="F:calcium ion binding"/>
    <property type="evidence" value="ECO:0007669"/>
    <property type="project" value="InterPro"/>
</dbReference>
<dbReference type="InterPro" id="IPR003280">
    <property type="entry name" value="2pore_dom_K_chnl"/>
</dbReference>
<feature type="transmembrane region" description="Helical" evidence="10">
    <location>
        <begin position="274"/>
        <end position="292"/>
    </location>
</feature>
<dbReference type="PRINTS" id="PR01333">
    <property type="entry name" value="2POREKCHANEL"/>
</dbReference>
<evidence type="ECO:0000256" key="3">
    <source>
        <dbReference type="ARBA" id="ARBA00022448"/>
    </source>
</evidence>
<keyword evidence="5 10" id="KW-1133">Transmembrane helix</keyword>
<dbReference type="FunCoup" id="A0A090M2U6">
    <property type="interactions" value="107"/>
</dbReference>
<dbReference type="EMBL" id="CAID01000006">
    <property type="protein sequence ID" value="CEF98526.1"/>
    <property type="molecule type" value="Genomic_DNA"/>
</dbReference>
<reference evidence="13" key="1">
    <citation type="journal article" date="2006" name="Proc. Natl. Acad. Sci. U.S.A.">
        <title>Genome analysis of the smallest free-living eukaryote Ostreococcus tauri unveils many unique features.</title>
        <authorList>
            <person name="Derelle E."/>
            <person name="Ferraz C."/>
            <person name="Rombauts S."/>
            <person name="Rouze P."/>
            <person name="Worden A.Z."/>
            <person name="Robbens S."/>
            <person name="Partensky F."/>
            <person name="Degroeve S."/>
            <person name="Echeynie S."/>
            <person name="Cooke R."/>
            <person name="Saeys Y."/>
            <person name="Wuyts J."/>
            <person name="Jabbari K."/>
            <person name="Bowler C."/>
            <person name="Panaud O."/>
            <person name="Piegu B."/>
            <person name="Ball S.G."/>
            <person name="Ral J.-P."/>
            <person name="Bouget F.-Y."/>
            <person name="Piganeau G."/>
            <person name="De Baets B."/>
            <person name="Picard A."/>
            <person name="Delseny M."/>
            <person name="Demaille J."/>
            <person name="Van de Peer Y."/>
            <person name="Moreau H."/>
        </authorList>
    </citation>
    <scope>NUCLEOTIDE SEQUENCE [LARGE SCALE GENOMIC DNA]</scope>
    <source>
        <strain evidence="13">OTTH 0595 / CCAP 157/2 / RCC745</strain>
    </source>
</reference>
<evidence type="ECO:0000313" key="13">
    <source>
        <dbReference type="Proteomes" id="UP000009170"/>
    </source>
</evidence>
<feature type="transmembrane region" description="Helical" evidence="10">
    <location>
        <begin position="221"/>
        <end position="241"/>
    </location>
</feature>
<name>A0A090M2U6_OSTTA</name>
<dbReference type="KEGG" id="ota:OT_ostta06g04370"/>
<accession>A0A090M2U6</accession>
<dbReference type="Proteomes" id="UP000009170">
    <property type="component" value="Unassembled WGS sequence"/>
</dbReference>
<dbReference type="InterPro" id="IPR013099">
    <property type="entry name" value="K_chnl_dom"/>
</dbReference>
<dbReference type="RefSeq" id="XP_022839311.1">
    <property type="nucleotide sequence ID" value="XM_022984118.1"/>
</dbReference>
<evidence type="ECO:0000256" key="4">
    <source>
        <dbReference type="ARBA" id="ARBA00022692"/>
    </source>
</evidence>
<feature type="region of interest" description="Disordered" evidence="9">
    <location>
        <begin position="1"/>
        <end position="66"/>
    </location>
</feature>
<dbReference type="Pfam" id="PF07885">
    <property type="entry name" value="Ion_trans_2"/>
    <property type="match status" value="2"/>
</dbReference>
<keyword evidence="4 10" id="KW-0812">Transmembrane</keyword>
<evidence type="ECO:0000256" key="5">
    <source>
        <dbReference type="ARBA" id="ARBA00022989"/>
    </source>
</evidence>
<evidence type="ECO:0000259" key="11">
    <source>
        <dbReference type="PROSITE" id="PS50222"/>
    </source>
</evidence>
<organism evidence="12 13">
    <name type="scientific">Ostreococcus tauri</name>
    <name type="common">Marine green alga</name>
    <dbReference type="NCBI Taxonomy" id="70448"/>
    <lineage>
        <taxon>Eukaryota</taxon>
        <taxon>Viridiplantae</taxon>
        <taxon>Chlorophyta</taxon>
        <taxon>Mamiellophyceae</taxon>
        <taxon>Mamiellales</taxon>
        <taxon>Bathycoccaceae</taxon>
        <taxon>Ostreococcus</taxon>
    </lineage>
</organism>
<dbReference type="InterPro" id="IPR002048">
    <property type="entry name" value="EF_hand_dom"/>
</dbReference>
<dbReference type="SUPFAM" id="SSF81324">
    <property type="entry name" value="Voltage-gated potassium channels"/>
    <property type="match status" value="2"/>
</dbReference>
<keyword evidence="7 10" id="KW-0472">Membrane</keyword>
<dbReference type="GO" id="GO:0015271">
    <property type="term" value="F:outward rectifier potassium channel activity"/>
    <property type="evidence" value="ECO:0007669"/>
    <property type="project" value="TreeGrafter"/>
</dbReference>
<dbReference type="GeneID" id="9835538"/>
<evidence type="ECO:0000313" key="12">
    <source>
        <dbReference type="EMBL" id="CEF98526.1"/>
    </source>
</evidence>
<dbReference type="AlphaFoldDB" id="A0A090M2U6"/>
<evidence type="ECO:0000256" key="6">
    <source>
        <dbReference type="ARBA" id="ARBA00023065"/>
    </source>
</evidence>
<dbReference type="InParanoid" id="A0A090M2U6"/>
<evidence type="ECO:0000256" key="10">
    <source>
        <dbReference type="SAM" id="Phobius"/>
    </source>
</evidence>
<feature type="domain" description="EF-hand" evidence="11">
    <location>
        <begin position="348"/>
        <end position="376"/>
    </location>
</feature>
<keyword evidence="8 12" id="KW-0407">Ion channel</keyword>
<feature type="transmembrane region" description="Helical" evidence="10">
    <location>
        <begin position="136"/>
        <end position="156"/>
    </location>
</feature>
<evidence type="ECO:0000256" key="9">
    <source>
        <dbReference type="SAM" id="MobiDB-lite"/>
    </source>
</evidence>
<evidence type="ECO:0000256" key="1">
    <source>
        <dbReference type="ARBA" id="ARBA00004141"/>
    </source>
</evidence>